<dbReference type="CDD" id="cd00593">
    <property type="entry name" value="RIBOc"/>
    <property type="match status" value="1"/>
</dbReference>
<evidence type="ECO:0000256" key="4">
    <source>
        <dbReference type="HAMAP-Rule" id="MF_01468"/>
    </source>
</evidence>
<keyword evidence="2 4" id="KW-0255">Endonuclease</keyword>
<comment type="function">
    <text evidence="4">Involved in correct processing of both the 5' and 3' ends of 23S rRNA precursor. Processes 30S rRNA precursor transcript even in absence of ribonuclease 3 (Rnc); Rnc processes 30S rRNA into smaller rRNA precursors.</text>
</comment>
<keyword evidence="4" id="KW-0698">rRNA processing</keyword>
<keyword evidence="4" id="KW-0460">Magnesium</keyword>
<dbReference type="PANTHER" id="PTHR34276:SF1">
    <property type="entry name" value="MINI-RIBONUCLEASE 3"/>
    <property type="match status" value="1"/>
</dbReference>
<keyword evidence="4" id="KW-0694">RNA-binding</keyword>
<accession>A0A927BSI6</accession>
<feature type="domain" description="RNase III" evidence="6">
    <location>
        <begin position="16"/>
        <end position="158"/>
    </location>
</feature>
<comment type="cofactor">
    <cofactor evidence="4">
        <name>Mg(2+)</name>
        <dbReference type="ChEBI" id="CHEBI:18420"/>
    </cofactor>
</comment>
<dbReference type="InterPro" id="IPR036389">
    <property type="entry name" value="RNase_III_sf"/>
</dbReference>
<dbReference type="SUPFAM" id="SSF69065">
    <property type="entry name" value="RNase III domain-like"/>
    <property type="match status" value="1"/>
</dbReference>
<gene>
    <name evidence="4" type="primary">mrnC</name>
    <name evidence="7" type="ORF">IDH44_06040</name>
</gene>
<dbReference type="InterPro" id="IPR000999">
    <property type="entry name" value="RNase_III_dom"/>
</dbReference>
<dbReference type="EMBL" id="JACXIZ010000012">
    <property type="protein sequence ID" value="MBD2844744.1"/>
    <property type="molecule type" value="Genomic_DNA"/>
</dbReference>
<dbReference type="GO" id="GO:0006364">
    <property type="term" value="P:rRNA processing"/>
    <property type="evidence" value="ECO:0007669"/>
    <property type="project" value="UniProtKB-UniRule"/>
</dbReference>
<evidence type="ECO:0000256" key="1">
    <source>
        <dbReference type="ARBA" id="ARBA00022722"/>
    </source>
</evidence>
<keyword evidence="4" id="KW-0963">Cytoplasm</keyword>
<dbReference type="InterPro" id="IPR008226">
    <property type="entry name" value="Mini3_fam"/>
</dbReference>
<dbReference type="Proteomes" id="UP000621560">
    <property type="component" value="Unassembled WGS sequence"/>
</dbReference>
<protein>
    <recommendedName>
        <fullName evidence="4">Mini-ribonuclease 3</fullName>
        <shortName evidence="4">Mini-3</shortName>
        <shortName evidence="4">Mini-RNase 3</shortName>
        <ecNumber evidence="4">3.1.26.-</ecNumber>
    </recommendedName>
    <alternativeName>
        <fullName evidence="4">Mini-RNase III</fullName>
        <shortName evidence="4">Mini-III</shortName>
    </alternativeName>
</protein>
<sequence length="159" mass="17954">MTVRQTGGEHAGAAPDESGRGLWHYDPGKPPEHMNPVALAYLGDAVFELLVRQYLLSRANHRLHELHRQATSYVSAKAQAELLRRWQPLLTEEEADLVRRGRNAKSGGPTKNADPAAYRLATGLECLVGYLYYHKRSERLHELLELAFAGEQPEKEDER</sequence>
<evidence type="ECO:0000256" key="3">
    <source>
        <dbReference type="ARBA" id="ARBA00022801"/>
    </source>
</evidence>
<keyword evidence="4" id="KW-0690">Ribosome biogenesis</keyword>
<reference evidence="7" key="1">
    <citation type="submission" date="2020-09" db="EMBL/GenBank/DDBJ databases">
        <title>A novel bacterium of genus Paenibacillus, isolated from South China Sea.</title>
        <authorList>
            <person name="Huang H."/>
            <person name="Mo K."/>
            <person name="Hu Y."/>
        </authorList>
    </citation>
    <scope>NUCLEOTIDE SEQUENCE</scope>
    <source>
        <strain evidence="7">IB182496</strain>
    </source>
</reference>
<evidence type="ECO:0000256" key="2">
    <source>
        <dbReference type="ARBA" id="ARBA00022759"/>
    </source>
</evidence>
<evidence type="ECO:0000313" key="7">
    <source>
        <dbReference type="EMBL" id="MBD2844744.1"/>
    </source>
</evidence>
<dbReference type="RefSeq" id="WP_190915695.1">
    <property type="nucleotide sequence ID" value="NZ_JACXIZ010000012.1"/>
</dbReference>
<comment type="similarity">
    <text evidence="4">Belongs to the MrnC RNase family.</text>
</comment>
<keyword evidence="3 4" id="KW-0378">Hydrolase</keyword>
<keyword evidence="8" id="KW-1185">Reference proteome</keyword>
<dbReference type="SMART" id="SM00535">
    <property type="entry name" value="RIBOc"/>
    <property type="match status" value="1"/>
</dbReference>
<dbReference type="Gene3D" id="1.10.1520.10">
    <property type="entry name" value="Ribonuclease III domain"/>
    <property type="match status" value="1"/>
</dbReference>
<dbReference type="GO" id="GO:0019843">
    <property type="term" value="F:rRNA binding"/>
    <property type="evidence" value="ECO:0007669"/>
    <property type="project" value="UniProtKB-UniRule"/>
</dbReference>
<evidence type="ECO:0000256" key="5">
    <source>
        <dbReference type="SAM" id="MobiDB-lite"/>
    </source>
</evidence>
<feature type="region of interest" description="Disordered" evidence="5">
    <location>
        <begin position="1"/>
        <end position="28"/>
    </location>
</feature>
<dbReference type="EC" id="3.1.26.-" evidence="4"/>
<dbReference type="AlphaFoldDB" id="A0A927BSI6"/>
<dbReference type="GO" id="GO:0005737">
    <property type="term" value="C:cytoplasm"/>
    <property type="evidence" value="ECO:0007669"/>
    <property type="project" value="UniProtKB-SubCell"/>
</dbReference>
<comment type="caution">
    <text evidence="7">The sequence shown here is derived from an EMBL/GenBank/DDBJ whole genome shotgun (WGS) entry which is preliminary data.</text>
</comment>
<dbReference type="Pfam" id="PF00636">
    <property type="entry name" value="Ribonuclease_3"/>
    <property type="match status" value="1"/>
</dbReference>
<dbReference type="HAMAP" id="MF_01468">
    <property type="entry name" value="RNase_Mini_III"/>
    <property type="match status" value="1"/>
</dbReference>
<comment type="subcellular location">
    <subcellularLocation>
        <location evidence="4">Cytoplasm</location>
    </subcellularLocation>
</comment>
<proteinExistence type="inferred from homology"/>
<keyword evidence="1 4" id="KW-0540">Nuclease</keyword>
<feature type="active site" evidence="4">
    <location>
        <position position="44"/>
    </location>
</feature>
<dbReference type="PANTHER" id="PTHR34276">
    <property type="entry name" value="MINI-RIBONUCLEASE 3"/>
    <property type="match status" value="1"/>
</dbReference>
<name>A0A927BSI6_9BACL</name>
<evidence type="ECO:0000313" key="8">
    <source>
        <dbReference type="Proteomes" id="UP000621560"/>
    </source>
</evidence>
<dbReference type="GO" id="GO:0004525">
    <property type="term" value="F:ribonuclease III activity"/>
    <property type="evidence" value="ECO:0007669"/>
    <property type="project" value="InterPro"/>
</dbReference>
<comment type="subunit">
    <text evidence="4">Homodimer.</text>
</comment>
<evidence type="ECO:0000259" key="6">
    <source>
        <dbReference type="SMART" id="SM00535"/>
    </source>
</evidence>
<organism evidence="7 8">
    <name type="scientific">Paenibacillus sabuli</name>
    <dbReference type="NCBI Taxonomy" id="2772509"/>
    <lineage>
        <taxon>Bacteria</taxon>
        <taxon>Bacillati</taxon>
        <taxon>Bacillota</taxon>
        <taxon>Bacilli</taxon>
        <taxon>Bacillales</taxon>
        <taxon>Paenibacillaceae</taxon>
        <taxon>Paenibacillus</taxon>
    </lineage>
</organism>
<keyword evidence="4" id="KW-0699">rRNA-binding</keyword>